<dbReference type="EMBL" id="JAVFJF020000002">
    <property type="protein sequence ID" value="MEJ8673431.1"/>
    <property type="molecule type" value="Genomic_DNA"/>
</dbReference>
<evidence type="ECO:0000313" key="1">
    <source>
        <dbReference type="EMBL" id="MEJ8673431.1"/>
    </source>
</evidence>
<proteinExistence type="predicted"/>
<organism evidence="1 2">
    <name type="scientific">Chromobacterium amazonense</name>
    <dbReference type="NCBI Taxonomy" id="1382803"/>
    <lineage>
        <taxon>Bacteria</taxon>
        <taxon>Pseudomonadati</taxon>
        <taxon>Pseudomonadota</taxon>
        <taxon>Betaproteobacteria</taxon>
        <taxon>Neisseriales</taxon>
        <taxon>Chromobacteriaceae</taxon>
        <taxon>Chromobacterium</taxon>
    </lineage>
</organism>
<name>A0ABU8UWZ9_9NEIS</name>
<evidence type="ECO:0000313" key="2">
    <source>
        <dbReference type="Proteomes" id="UP001224516"/>
    </source>
</evidence>
<protein>
    <submittedName>
        <fullName evidence="1">HEPN domain-containing protein</fullName>
    </submittedName>
</protein>
<dbReference type="RefSeq" id="WP_307911954.1">
    <property type="nucleotide sequence ID" value="NZ_JAVFJF020000002.1"/>
</dbReference>
<keyword evidence="2" id="KW-1185">Reference proteome</keyword>
<comment type="caution">
    <text evidence="1">The sequence shown here is derived from an EMBL/GenBank/DDBJ whole genome shotgun (WGS) entry which is preliminary data.</text>
</comment>
<sequence length="443" mass="52013">MKSEFLILIPDDEAFCSSKSAFVDFLKIDALISVTGQKITYRKSQKSRESVTARFRVETNKVKSKQERYFLLALEVDDENRIDEFSELCDRIKSIAERISPGSTAVNTLWDGVGRLYAEKSYPIINEVENLMRKLITKFMLITVGMNWSKDAINPELFKKIEKFEDEEPYLNDLYKLDFIHLSHVLFEKKRDISIEELDRLLAKTSFSEEEKEKILKYIPRSNWEKYFSSLIEEKDHSLEKKWELLYKLRNKVAHNRNVKKSEFEQIRGLAGEIKEIIGKATAKLGEIDLNEEDRELIIYSYQSDSPAAIGFLSEKAVAEYYIRSGHQVSSNTPALSLRRRFDFIASKDAQTIGVEVIFIRARHFIPRIKMTVERQLKSWHQDHELDNLTKIHLVHVIREDDLDYPLSRLYKYADDLLEVLGEKFEIHFGRLNEENNYVPFEK</sequence>
<reference evidence="1 2" key="1">
    <citation type="submission" date="2023-12" db="EMBL/GenBank/DDBJ databases">
        <title>Evaluation and characterization of a potential secondary metabolite violacein from indigenous Chromobacterium amazonense SAM215.</title>
        <authorList>
            <person name="Tarafdar M.R."/>
            <person name="Abedin S.M."/>
            <person name="Atiqua A."/>
            <person name="Saha A."/>
            <person name="Khan S.N."/>
        </authorList>
    </citation>
    <scope>NUCLEOTIDE SEQUENCE [LARGE SCALE GENOMIC DNA]</scope>
    <source>
        <strain evidence="1 2">SAM215</strain>
    </source>
</reference>
<accession>A0ABU8UWZ9</accession>
<gene>
    <name evidence="1" type="ORF">QCL97_001730</name>
</gene>
<dbReference type="Proteomes" id="UP001224516">
    <property type="component" value="Unassembled WGS sequence"/>
</dbReference>